<dbReference type="OrthoDB" id="3247493at2"/>
<dbReference type="EMBL" id="CP022316">
    <property type="protein sequence ID" value="ASK67139.1"/>
    <property type="molecule type" value="Genomic_DNA"/>
</dbReference>
<dbReference type="InterPro" id="IPR007525">
    <property type="entry name" value="FrhB_FdhB_C"/>
</dbReference>
<dbReference type="PANTHER" id="PTHR31332:SF0">
    <property type="entry name" value="7-HYDROXYMETHYL CHLOROPHYLL A REDUCTASE, CHLOROPLASTIC"/>
    <property type="match status" value="1"/>
</dbReference>
<dbReference type="AlphaFoldDB" id="A0A220UG78"/>
<dbReference type="GO" id="GO:0033354">
    <property type="term" value="P:chlorophyll cycle"/>
    <property type="evidence" value="ECO:0007669"/>
    <property type="project" value="TreeGrafter"/>
</dbReference>
<dbReference type="PANTHER" id="PTHR31332">
    <property type="entry name" value="7-HYDROXYMETHYL CHLOROPHYLL A REDUCTASE, CHLOROPLASTIC"/>
    <property type="match status" value="1"/>
</dbReference>
<feature type="domain" description="Coenzyme F420 hydrogenase/dehydrogenase beta subunit C-terminal" evidence="2">
    <location>
        <begin position="139"/>
        <end position="301"/>
    </location>
</feature>
<dbReference type="GO" id="GO:0090415">
    <property type="term" value="F:7-hydroxymethyl chlorophyll a reductase activity"/>
    <property type="evidence" value="ECO:0007669"/>
    <property type="project" value="TreeGrafter"/>
</dbReference>
<dbReference type="Pfam" id="PF04432">
    <property type="entry name" value="FrhB_FdhB_C"/>
    <property type="match status" value="1"/>
</dbReference>
<dbReference type="InterPro" id="IPR007516">
    <property type="entry name" value="Co_F420_Hydgase/DH_bsu_N"/>
</dbReference>
<evidence type="ECO:0000259" key="1">
    <source>
        <dbReference type="Pfam" id="PF04422"/>
    </source>
</evidence>
<dbReference type="Pfam" id="PF04422">
    <property type="entry name" value="FrhB_FdhB_N"/>
    <property type="match status" value="1"/>
</dbReference>
<reference evidence="4" key="1">
    <citation type="submission" date="2017-07" db="EMBL/GenBank/DDBJ databases">
        <title>Brachybacterium sp. VR2415.</title>
        <authorList>
            <person name="Tak E.J."/>
            <person name="Bae J.-W."/>
        </authorList>
    </citation>
    <scope>NUCLEOTIDE SEQUENCE [LARGE SCALE GENOMIC DNA]</scope>
    <source>
        <strain evidence="4">VR2415</strain>
    </source>
</reference>
<evidence type="ECO:0000259" key="2">
    <source>
        <dbReference type="Pfam" id="PF04432"/>
    </source>
</evidence>
<gene>
    <name evidence="3" type="ORF">CFK39_09540</name>
</gene>
<proteinExistence type="predicted"/>
<organism evidence="3 4">
    <name type="scientific">Brachybacterium avium</name>
    <dbReference type="NCBI Taxonomy" id="2017485"/>
    <lineage>
        <taxon>Bacteria</taxon>
        <taxon>Bacillati</taxon>
        <taxon>Actinomycetota</taxon>
        <taxon>Actinomycetes</taxon>
        <taxon>Micrococcales</taxon>
        <taxon>Dermabacteraceae</taxon>
        <taxon>Brachybacterium</taxon>
    </lineage>
</organism>
<name>A0A220UG78_9MICO</name>
<sequence length="372" mass="40530">MQLSPEGFMRPVRVSRGGSARADPVTEFAEICPGRIVSSPHPDSAERHPQLGSYLEAWSVWATDPDARFRGASGGVLTSLSAWLTQTGRADRVFGAGPDVNPRRTVSVTITDRKTALAAAGSRYAPVAALVSQHVLDPRSAVITKPCEASALHRLLDGREPEERPLILSFFCAGVPSQHATDALVRELGVPDEEDLTALRYRGSGWPGRFTASTASRDVSMDYRTSWGKRLGPTMQWRCKICPDGVGESADLAVCDFWEVDERGYPRFDEDDGKSGLLVRTERGRRLLHDALAEGVLDGAPVRAEGIAAVQPGQTGRRETLFGRLMGARLGGVRVPRYRGFPLARLALIDVRLSIRHARGAFKRVRAGRVGR</sequence>
<feature type="domain" description="Coenzyme F420 hydrogenase/dehydrogenase beta subunit N-terminal" evidence="1">
    <location>
        <begin position="58"/>
        <end position="129"/>
    </location>
</feature>
<keyword evidence="4" id="KW-1185">Reference proteome</keyword>
<dbReference type="KEGG" id="brv:CFK39_09540"/>
<dbReference type="InterPro" id="IPR045220">
    <property type="entry name" value="FRHB/FDHB/HCAR-like"/>
</dbReference>
<evidence type="ECO:0000313" key="4">
    <source>
        <dbReference type="Proteomes" id="UP000198398"/>
    </source>
</evidence>
<accession>A0A220UG78</accession>
<evidence type="ECO:0008006" key="5">
    <source>
        <dbReference type="Google" id="ProtNLM"/>
    </source>
</evidence>
<protein>
    <recommendedName>
        <fullName evidence="5">Coenzyme F420 hydrogenase</fullName>
    </recommendedName>
</protein>
<dbReference type="Proteomes" id="UP000198398">
    <property type="component" value="Chromosome"/>
</dbReference>
<evidence type="ECO:0000313" key="3">
    <source>
        <dbReference type="EMBL" id="ASK67139.1"/>
    </source>
</evidence>